<dbReference type="CDD" id="cd01992">
    <property type="entry name" value="TilS_N"/>
    <property type="match status" value="1"/>
</dbReference>
<dbReference type="PANTHER" id="PTHR43033:SF1">
    <property type="entry name" value="TRNA(ILE)-LYSIDINE SYNTHASE-RELATED"/>
    <property type="match status" value="1"/>
</dbReference>
<comment type="catalytic activity">
    <reaction evidence="7 8">
        <text>cytidine(34) in tRNA(Ile2) + L-lysine + ATP = lysidine(34) in tRNA(Ile2) + AMP + diphosphate + H(+)</text>
        <dbReference type="Rhea" id="RHEA:43744"/>
        <dbReference type="Rhea" id="RHEA-COMP:10625"/>
        <dbReference type="Rhea" id="RHEA-COMP:10670"/>
        <dbReference type="ChEBI" id="CHEBI:15378"/>
        <dbReference type="ChEBI" id="CHEBI:30616"/>
        <dbReference type="ChEBI" id="CHEBI:32551"/>
        <dbReference type="ChEBI" id="CHEBI:33019"/>
        <dbReference type="ChEBI" id="CHEBI:82748"/>
        <dbReference type="ChEBI" id="CHEBI:83665"/>
        <dbReference type="ChEBI" id="CHEBI:456215"/>
        <dbReference type="EC" id="6.3.4.19"/>
    </reaction>
</comment>
<dbReference type="RefSeq" id="WP_080023592.1">
    <property type="nucleotide sequence ID" value="NZ_LTAY01000059.1"/>
</dbReference>
<sequence length="465" mass="54476">MKKKFIKYIEDNSLIKNGDHILVALSGGPDSVCMLNLLCSIRDEYNLKIGAAHLNHMLRGEAANEDEKFAKEMCNKLDVDFYSKRVDIEAYSKEKGVSTETGGRDVRYALFNEVSKKYGYNKIATAHNANDQAETILMRMMRGTGLEGLCGIPLIRDEIYIRPILCMERWEVEKYCEDFNLNPRIDKTNLENIYTRNKIRLDILPYMKENFNKDVVMAINRMSNILWEDNKFINDFSKEKFKEYCHKENDEIKINKNLFKENKAIINRVIRKALTEVSKSTYDFEHKHIEEVINLAYIGTNKKIDLPNGIYAENVYGEIEIKKKKEKIDIKKSEEVTILKEDLDGNSIDFNNYEIKFEIVKSQKNLKITNNDLIKYFDYDKIKKYVIIRNRKNGDKITPLGMKGNKKLKDIFIDMKIPKEVRDEIPLIVFDDNIAWVLDVKLSNIYKVTNETENILKIIYKRKVS</sequence>
<comment type="subcellular location">
    <subcellularLocation>
        <location evidence="1 8">Cytoplasm</location>
    </subcellularLocation>
</comment>
<dbReference type="HAMAP" id="MF_01161">
    <property type="entry name" value="tRNA_Ile_lys_synt"/>
    <property type="match status" value="1"/>
</dbReference>
<comment type="function">
    <text evidence="8">Ligates lysine onto the cytidine present at position 34 of the AUA codon-specific tRNA(Ile) that contains the anticodon CAU, in an ATP-dependent manner. Cytidine is converted to lysidine, thus changing the amino acid specificity of the tRNA from methionine to isoleucine.</text>
</comment>
<dbReference type="Gene3D" id="1.20.59.20">
    <property type="match status" value="1"/>
</dbReference>
<keyword evidence="2 8" id="KW-0963">Cytoplasm</keyword>
<dbReference type="Pfam" id="PF01171">
    <property type="entry name" value="ATP_bind_3"/>
    <property type="match status" value="1"/>
</dbReference>
<dbReference type="GO" id="GO:0005737">
    <property type="term" value="C:cytoplasm"/>
    <property type="evidence" value="ECO:0007669"/>
    <property type="project" value="UniProtKB-SubCell"/>
</dbReference>
<evidence type="ECO:0000313" key="10">
    <source>
        <dbReference type="EMBL" id="OPX47117.1"/>
    </source>
</evidence>
<dbReference type="Proteomes" id="UP000191448">
    <property type="component" value="Unassembled WGS sequence"/>
</dbReference>
<dbReference type="NCBIfam" id="TIGR02432">
    <property type="entry name" value="lysidine_TilS_N"/>
    <property type="match status" value="1"/>
</dbReference>
<dbReference type="OrthoDB" id="9807403at2"/>
<name>A0A1V4SV64_9CLOT</name>
<dbReference type="SMART" id="SM00977">
    <property type="entry name" value="TilS_C"/>
    <property type="match status" value="1"/>
</dbReference>
<dbReference type="InterPro" id="IPR012795">
    <property type="entry name" value="tRNA_Ile_lys_synt_N"/>
</dbReference>
<dbReference type="GO" id="GO:0032267">
    <property type="term" value="F:tRNA(Ile)-lysidine synthase activity"/>
    <property type="evidence" value="ECO:0007669"/>
    <property type="project" value="UniProtKB-EC"/>
</dbReference>
<dbReference type="SUPFAM" id="SSF56037">
    <property type="entry name" value="PheT/TilS domain"/>
    <property type="match status" value="1"/>
</dbReference>
<evidence type="ECO:0000256" key="7">
    <source>
        <dbReference type="ARBA" id="ARBA00048539"/>
    </source>
</evidence>
<evidence type="ECO:0000256" key="5">
    <source>
        <dbReference type="ARBA" id="ARBA00022741"/>
    </source>
</evidence>
<dbReference type="GO" id="GO:0006400">
    <property type="term" value="P:tRNA modification"/>
    <property type="evidence" value="ECO:0007669"/>
    <property type="project" value="UniProtKB-UniRule"/>
</dbReference>
<dbReference type="InterPro" id="IPR014729">
    <property type="entry name" value="Rossmann-like_a/b/a_fold"/>
</dbReference>
<dbReference type="SUPFAM" id="SSF82829">
    <property type="entry name" value="MesJ substrate recognition domain-like"/>
    <property type="match status" value="1"/>
</dbReference>
<dbReference type="Pfam" id="PF11734">
    <property type="entry name" value="TilS_C"/>
    <property type="match status" value="1"/>
</dbReference>
<evidence type="ECO:0000256" key="3">
    <source>
        <dbReference type="ARBA" id="ARBA00022598"/>
    </source>
</evidence>
<reference evidence="10 11" key="1">
    <citation type="submission" date="2016-02" db="EMBL/GenBank/DDBJ databases">
        <title>Genome sequence of Clostridium thermobutyricum DSM 4928.</title>
        <authorList>
            <person name="Poehlein A."/>
            <person name="Daniel R."/>
        </authorList>
    </citation>
    <scope>NUCLEOTIDE SEQUENCE [LARGE SCALE GENOMIC DNA]</scope>
    <source>
        <strain evidence="10 11">DSM 4928</strain>
    </source>
</reference>
<evidence type="ECO:0000256" key="4">
    <source>
        <dbReference type="ARBA" id="ARBA00022694"/>
    </source>
</evidence>
<keyword evidence="6 8" id="KW-0067">ATP-binding</keyword>
<dbReference type="InterPro" id="IPR011063">
    <property type="entry name" value="TilS/TtcA_N"/>
</dbReference>
<keyword evidence="3 8" id="KW-0436">Ligase</keyword>
<feature type="binding site" evidence="8">
    <location>
        <begin position="26"/>
        <end position="31"/>
    </location>
    <ligand>
        <name>ATP</name>
        <dbReference type="ChEBI" id="CHEBI:30616"/>
    </ligand>
</feature>
<dbReference type="InterPro" id="IPR012796">
    <property type="entry name" value="Lysidine-tRNA-synth_C"/>
</dbReference>
<feature type="domain" description="Lysidine-tRNA(Ile) synthetase C-terminal" evidence="9">
    <location>
        <begin position="386"/>
        <end position="458"/>
    </location>
</feature>
<dbReference type="EMBL" id="LTAY01000059">
    <property type="protein sequence ID" value="OPX47117.1"/>
    <property type="molecule type" value="Genomic_DNA"/>
</dbReference>
<protein>
    <recommendedName>
        <fullName evidence="8">tRNA(Ile)-lysidine synthase</fullName>
        <ecNumber evidence="8">6.3.4.19</ecNumber>
    </recommendedName>
    <alternativeName>
        <fullName evidence="8">tRNA(Ile)-2-lysyl-cytidine synthase</fullName>
    </alternativeName>
    <alternativeName>
        <fullName evidence="8">tRNA(Ile)-lysidine synthetase</fullName>
    </alternativeName>
</protein>
<evidence type="ECO:0000313" key="11">
    <source>
        <dbReference type="Proteomes" id="UP000191448"/>
    </source>
</evidence>
<keyword evidence="4 8" id="KW-0819">tRNA processing</keyword>
<evidence type="ECO:0000256" key="1">
    <source>
        <dbReference type="ARBA" id="ARBA00004496"/>
    </source>
</evidence>
<dbReference type="NCBIfam" id="TIGR02433">
    <property type="entry name" value="lysidine_TilS_C"/>
    <property type="match status" value="1"/>
</dbReference>
<comment type="caution">
    <text evidence="10">The sequence shown here is derived from an EMBL/GenBank/DDBJ whole genome shotgun (WGS) entry which is preliminary data.</text>
</comment>
<keyword evidence="5 8" id="KW-0547">Nucleotide-binding</keyword>
<dbReference type="Gene3D" id="3.40.50.620">
    <property type="entry name" value="HUPs"/>
    <property type="match status" value="1"/>
</dbReference>
<dbReference type="GO" id="GO:0005524">
    <property type="term" value="F:ATP binding"/>
    <property type="evidence" value="ECO:0007669"/>
    <property type="project" value="UniProtKB-UniRule"/>
</dbReference>
<evidence type="ECO:0000256" key="6">
    <source>
        <dbReference type="ARBA" id="ARBA00022840"/>
    </source>
</evidence>
<dbReference type="PANTHER" id="PTHR43033">
    <property type="entry name" value="TRNA(ILE)-LYSIDINE SYNTHASE-RELATED"/>
    <property type="match status" value="1"/>
</dbReference>
<comment type="similarity">
    <text evidence="8">Belongs to the tRNA(Ile)-lysidine synthase family.</text>
</comment>
<dbReference type="InterPro" id="IPR012094">
    <property type="entry name" value="tRNA_Ile_lys_synt"/>
</dbReference>
<accession>A0A1V4SV64</accession>
<comment type="domain">
    <text evidence="8">The N-terminal region contains the highly conserved SGGXDS motif, predicted to be a P-loop motif involved in ATP binding.</text>
</comment>
<dbReference type="SUPFAM" id="SSF52402">
    <property type="entry name" value="Adenine nucleotide alpha hydrolases-like"/>
    <property type="match status" value="1"/>
</dbReference>
<dbReference type="EC" id="6.3.4.19" evidence="8"/>
<evidence type="ECO:0000256" key="2">
    <source>
        <dbReference type="ARBA" id="ARBA00022490"/>
    </source>
</evidence>
<dbReference type="AlphaFoldDB" id="A0A1V4SV64"/>
<evidence type="ECO:0000259" key="9">
    <source>
        <dbReference type="SMART" id="SM00977"/>
    </source>
</evidence>
<proteinExistence type="inferred from homology"/>
<evidence type="ECO:0000256" key="8">
    <source>
        <dbReference type="HAMAP-Rule" id="MF_01161"/>
    </source>
</evidence>
<organism evidence="10 11">
    <name type="scientific">Clostridium thermobutyricum DSM 4928</name>
    <dbReference type="NCBI Taxonomy" id="1121339"/>
    <lineage>
        <taxon>Bacteria</taxon>
        <taxon>Bacillati</taxon>
        <taxon>Bacillota</taxon>
        <taxon>Clostridia</taxon>
        <taxon>Eubacteriales</taxon>
        <taxon>Clostridiaceae</taxon>
        <taxon>Clostridium</taxon>
    </lineage>
</organism>
<gene>
    <name evidence="8 10" type="primary">tilS</name>
    <name evidence="10" type="ORF">CLTHE_23630</name>
</gene>